<keyword evidence="5" id="KW-0805">Transcription regulation</keyword>
<evidence type="ECO:0000313" key="10">
    <source>
        <dbReference type="Proteomes" id="UP000029121"/>
    </source>
</evidence>
<dbReference type="Proteomes" id="UP000029121">
    <property type="component" value="Unassembled WGS sequence"/>
</dbReference>
<keyword evidence="10" id="KW-1185">Reference proteome</keyword>
<dbReference type="InterPro" id="IPR014978">
    <property type="entry name" value="Gln-Leu-Gln_QLQ"/>
</dbReference>
<dbReference type="GO" id="GO:0005634">
    <property type="term" value="C:nucleus"/>
    <property type="evidence" value="ECO:0007669"/>
    <property type="project" value="UniProtKB-SubCell"/>
</dbReference>
<evidence type="ECO:0000256" key="6">
    <source>
        <dbReference type="SAM" id="MobiDB-lite"/>
    </source>
</evidence>
<keyword evidence="5" id="KW-0804">Transcription</keyword>
<evidence type="ECO:0000256" key="1">
    <source>
        <dbReference type="ARBA" id="ARBA00004123"/>
    </source>
</evidence>
<feature type="compositionally biased region" description="Polar residues" evidence="6">
    <location>
        <begin position="45"/>
        <end position="55"/>
    </location>
</feature>
<accession>R0FVC1</accession>
<dbReference type="EMBL" id="KB870808">
    <property type="protein sequence ID" value="EOA26882.1"/>
    <property type="molecule type" value="Genomic_DNA"/>
</dbReference>
<feature type="compositionally biased region" description="Polar residues" evidence="6">
    <location>
        <begin position="10"/>
        <end position="28"/>
    </location>
</feature>
<dbReference type="SMART" id="SM00951">
    <property type="entry name" value="QLQ"/>
    <property type="match status" value="1"/>
</dbReference>
<dbReference type="InterPro" id="IPR031137">
    <property type="entry name" value="GRF"/>
</dbReference>
<dbReference type="GO" id="GO:0099402">
    <property type="term" value="P:plant organ development"/>
    <property type="evidence" value="ECO:0007669"/>
    <property type="project" value="UniProtKB-ARBA"/>
</dbReference>
<proteinExistence type="inferred from homology"/>
<comment type="subcellular location">
    <subcellularLocation>
        <location evidence="1 4 5">Nucleus</location>
    </subcellularLocation>
</comment>
<keyword evidence="5" id="KW-0010">Activator</keyword>
<sequence>MDLGVRVPCNENNGSSPGQTELGSGFSNKQERSGFDGEEDCWRSSKLSRTSNDGFSSSSAAAAKTLSFHQGIPLLRSTTIDPRRGGGQEHMLSFSSPSDKSDVSPYLQYCRNSGYGGLGGGMMNTSSMHGNLLTGVKGPFSLTQWAELEQQALIYKYITANVPVPSSLLLSLKKSFFPYGSLPPNSYGWGSFHLGFSGGNMDPEPGRCRRTDGKKWRCSRDAVPDQKYCERHINRGRHRSRKPVEGQNGHNTTAAAASTAAAVSKAAGTSAVAMRGSDHNNSLAAAARTHRHANNQSTDSLATRVQNSRGASVFPATMNLQTKDPHPKQSNNPFEFGIISSDALLNPSHKQASYGNSSKGFGSYLDFSNQAKHSGNHHNDDSWPPEELKSDWTQLSMSIPMAPSSPVQDKVALSPLRLSREFDPAIHMGLGVNTEFLEPGKKANNWIPISWGNNNSMGGPLGEVLNSTTNSPKFGSSPTGVLQKSTFGSLSNSSSGSSTIIGDNSNKNGSDGKDPLGPTTLMNTSATVPSL</sequence>
<feature type="compositionally biased region" description="Basic and acidic residues" evidence="6">
    <location>
        <begin position="29"/>
        <end position="43"/>
    </location>
</feature>
<dbReference type="KEGG" id="crb:17887921"/>
<dbReference type="GO" id="GO:0005524">
    <property type="term" value="F:ATP binding"/>
    <property type="evidence" value="ECO:0007669"/>
    <property type="project" value="UniProtKB-UniRule"/>
</dbReference>
<dbReference type="Pfam" id="PF08879">
    <property type="entry name" value="WRC"/>
    <property type="match status" value="1"/>
</dbReference>
<feature type="short sequence motif" description="Bipartite nuclear localization signal" evidence="4">
    <location>
        <begin position="207"/>
        <end position="217"/>
    </location>
</feature>
<reference evidence="10" key="1">
    <citation type="journal article" date="2013" name="Nat. Genet.">
        <title>The Capsella rubella genome and the genomic consequences of rapid mating system evolution.</title>
        <authorList>
            <person name="Slotte T."/>
            <person name="Hazzouri K.M."/>
            <person name="Agren J.A."/>
            <person name="Koenig D."/>
            <person name="Maumus F."/>
            <person name="Guo Y.L."/>
            <person name="Steige K."/>
            <person name="Platts A.E."/>
            <person name="Escobar J.S."/>
            <person name="Newman L.K."/>
            <person name="Wang W."/>
            <person name="Mandakova T."/>
            <person name="Vello E."/>
            <person name="Smith L.M."/>
            <person name="Henz S.R."/>
            <person name="Steffen J."/>
            <person name="Takuno S."/>
            <person name="Brandvain Y."/>
            <person name="Coop G."/>
            <person name="Andolfatto P."/>
            <person name="Hu T.T."/>
            <person name="Blanchette M."/>
            <person name="Clark R.M."/>
            <person name="Quesneville H."/>
            <person name="Nordborg M."/>
            <person name="Gaut B.S."/>
            <person name="Lysak M.A."/>
            <person name="Jenkins J."/>
            <person name="Grimwood J."/>
            <person name="Chapman J."/>
            <person name="Prochnik S."/>
            <person name="Shu S."/>
            <person name="Rokhsar D."/>
            <person name="Schmutz J."/>
            <person name="Weigel D."/>
            <person name="Wright S.I."/>
        </authorList>
    </citation>
    <scope>NUCLEOTIDE SEQUENCE [LARGE SCALE GENOMIC DNA]</scope>
    <source>
        <strain evidence="10">cv. Monte Gargano</strain>
    </source>
</reference>
<dbReference type="eggNOG" id="ENOG502QRK7">
    <property type="taxonomic scope" value="Eukaryota"/>
</dbReference>
<evidence type="ECO:0000259" key="7">
    <source>
        <dbReference type="PROSITE" id="PS51666"/>
    </source>
</evidence>
<gene>
    <name evidence="9" type="ORF">CARUB_v10022975mg</name>
</gene>
<feature type="compositionally biased region" description="Polar residues" evidence="6">
    <location>
        <begin position="465"/>
        <end position="484"/>
    </location>
</feature>
<evidence type="ECO:0000256" key="5">
    <source>
        <dbReference type="RuleBase" id="RU367127"/>
    </source>
</evidence>
<evidence type="ECO:0000259" key="8">
    <source>
        <dbReference type="PROSITE" id="PS51667"/>
    </source>
</evidence>
<dbReference type="STRING" id="81985.R0FVC1"/>
<dbReference type="PROSITE" id="PS51666">
    <property type="entry name" value="QLQ"/>
    <property type="match status" value="1"/>
</dbReference>
<comment type="function">
    <text evidence="5">Transcription activator.</text>
</comment>
<dbReference type="InterPro" id="IPR014977">
    <property type="entry name" value="WRC_dom"/>
</dbReference>
<comment type="domain">
    <text evidence="5">The QLQ domain and WRC domain may be involved in protein-protein interaction and DNA-binding, respectively.</text>
</comment>
<feature type="domain" description="WRC" evidence="8">
    <location>
        <begin position="202"/>
        <end position="246"/>
    </location>
</feature>
<feature type="region of interest" description="Disordered" evidence="6">
    <location>
        <begin position="285"/>
        <end position="305"/>
    </location>
</feature>
<organism evidence="9 10">
    <name type="scientific">Capsella rubella</name>
    <dbReference type="NCBI Taxonomy" id="81985"/>
    <lineage>
        <taxon>Eukaryota</taxon>
        <taxon>Viridiplantae</taxon>
        <taxon>Streptophyta</taxon>
        <taxon>Embryophyta</taxon>
        <taxon>Tracheophyta</taxon>
        <taxon>Spermatophyta</taxon>
        <taxon>Magnoliopsida</taxon>
        <taxon>eudicotyledons</taxon>
        <taxon>Gunneridae</taxon>
        <taxon>Pentapetalae</taxon>
        <taxon>rosids</taxon>
        <taxon>malvids</taxon>
        <taxon>Brassicales</taxon>
        <taxon>Brassicaceae</taxon>
        <taxon>Camelineae</taxon>
        <taxon>Capsella</taxon>
    </lineage>
</organism>
<evidence type="ECO:0000256" key="4">
    <source>
        <dbReference type="PROSITE-ProRule" id="PRU01002"/>
    </source>
</evidence>
<feature type="region of interest" description="Disordered" evidence="6">
    <location>
        <begin position="462"/>
        <end position="531"/>
    </location>
</feature>
<dbReference type="PANTHER" id="PTHR31602">
    <property type="entry name" value="GROWTH-REGULATING FACTOR 5"/>
    <property type="match status" value="1"/>
</dbReference>
<keyword evidence="3 4" id="KW-0539">Nucleus</keyword>
<feature type="region of interest" description="Disordered" evidence="6">
    <location>
        <begin position="232"/>
        <end position="260"/>
    </location>
</feature>
<evidence type="ECO:0000256" key="3">
    <source>
        <dbReference type="ARBA" id="ARBA00023242"/>
    </source>
</evidence>
<dbReference type="PANTHER" id="PTHR31602:SF64">
    <property type="entry name" value="GROWTH-REGULATING FACTOR 1"/>
    <property type="match status" value="1"/>
</dbReference>
<dbReference type="PROSITE" id="PS51667">
    <property type="entry name" value="WRC"/>
    <property type="match status" value="1"/>
</dbReference>
<feature type="compositionally biased region" description="Polar residues" evidence="6">
    <location>
        <begin position="296"/>
        <end position="305"/>
    </location>
</feature>
<dbReference type="GO" id="GO:0006351">
    <property type="term" value="P:DNA-templated transcription"/>
    <property type="evidence" value="ECO:0007669"/>
    <property type="project" value="UniProtKB-UniRule"/>
</dbReference>
<evidence type="ECO:0000256" key="2">
    <source>
        <dbReference type="ARBA" id="ARBA00008122"/>
    </source>
</evidence>
<feature type="domain" description="QLQ" evidence="7">
    <location>
        <begin position="139"/>
        <end position="174"/>
    </location>
</feature>
<feature type="compositionally biased region" description="Low complexity" evidence="6">
    <location>
        <begin position="485"/>
        <end position="506"/>
    </location>
</feature>
<dbReference type="GO" id="GO:0006355">
    <property type="term" value="P:regulation of DNA-templated transcription"/>
    <property type="evidence" value="ECO:0007669"/>
    <property type="project" value="InterPro"/>
</dbReference>
<dbReference type="Pfam" id="PF08880">
    <property type="entry name" value="QLQ"/>
    <property type="match status" value="1"/>
</dbReference>
<feature type="compositionally biased region" description="Polar residues" evidence="6">
    <location>
        <begin position="520"/>
        <end position="531"/>
    </location>
</feature>
<evidence type="ECO:0000313" key="9">
    <source>
        <dbReference type="EMBL" id="EOA26882.1"/>
    </source>
</evidence>
<comment type="similarity">
    <text evidence="2 5">Belongs to the GRF family.</text>
</comment>
<dbReference type="AlphaFoldDB" id="R0FVC1"/>
<name>R0FVC1_9BRAS</name>
<dbReference type="OrthoDB" id="1927209at2759"/>
<protein>
    <recommendedName>
        <fullName evidence="5">Growth-regulating factor</fullName>
    </recommendedName>
</protein>
<feature type="short sequence motif" description="Bipartite nuclear localization signal" evidence="4">
    <location>
        <begin position="235"/>
        <end position="242"/>
    </location>
</feature>
<feature type="region of interest" description="Disordered" evidence="6">
    <location>
        <begin position="1"/>
        <end position="55"/>
    </location>
</feature>